<dbReference type="InterPro" id="IPR050173">
    <property type="entry name" value="ABC_transporter_C-like"/>
</dbReference>
<dbReference type="GO" id="GO:0000329">
    <property type="term" value="C:fungal-type vacuole membrane"/>
    <property type="evidence" value="ECO:0007669"/>
    <property type="project" value="UniProtKB-ARBA"/>
</dbReference>
<dbReference type="Pfam" id="PF00005">
    <property type="entry name" value="ABC_tran"/>
    <property type="match status" value="1"/>
</dbReference>
<keyword evidence="8" id="KW-0472">Membrane</keyword>
<dbReference type="GO" id="GO:0042626">
    <property type="term" value="F:ATPase-coupled transmembrane transporter activity"/>
    <property type="evidence" value="ECO:0007669"/>
    <property type="project" value="TreeGrafter"/>
</dbReference>
<dbReference type="InterPro" id="IPR027417">
    <property type="entry name" value="P-loop_NTPase"/>
</dbReference>
<dbReference type="PROSITE" id="PS50893">
    <property type="entry name" value="ABC_TRANSPORTER_2"/>
    <property type="match status" value="1"/>
</dbReference>
<evidence type="ECO:0000256" key="4">
    <source>
        <dbReference type="ARBA" id="ARBA00022737"/>
    </source>
</evidence>
<evidence type="ECO:0000256" key="1">
    <source>
        <dbReference type="ARBA" id="ARBA00004128"/>
    </source>
</evidence>
<evidence type="ECO:0000256" key="5">
    <source>
        <dbReference type="ARBA" id="ARBA00022741"/>
    </source>
</evidence>
<organism evidence="10 11">
    <name type="scientific">Physocladia obscura</name>
    <dbReference type="NCBI Taxonomy" id="109957"/>
    <lineage>
        <taxon>Eukaryota</taxon>
        <taxon>Fungi</taxon>
        <taxon>Fungi incertae sedis</taxon>
        <taxon>Chytridiomycota</taxon>
        <taxon>Chytridiomycota incertae sedis</taxon>
        <taxon>Chytridiomycetes</taxon>
        <taxon>Chytridiales</taxon>
        <taxon>Chytriomycetaceae</taxon>
        <taxon>Physocladia</taxon>
    </lineage>
</organism>
<sequence>MVQDFTACEIAMNSAERVEHYAYRIDTEPDVGQAKPAKEWPSKGVIEFRNVSFQYAKSLPVVLNDISFATRDNEKIGIVGRTGSGKSSLMQALFRIAESNGLISVDSVDTKSVSLKSLRSSLAIIPQDPVVFSGTFRFNMDPLGEYRDAELWSALDRAGLKRKVEVQEGKLDGFVESGGENLSIGERQLLCLSRAMLKRPKILIMDEATANVDYETDAKIQKALREDFKETTILTIAHRLVTIMDYDRVLVLDHGKLAEFDTPKALLEREGIFYSLVMQTGESNATVLKKMAN</sequence>
<protein>
    <recommendedName>
        <fullName evidence="9">ABC transporter domain-containing protein</fullName>
    </recommendedName>
</protein>
<reference evidence="10" key="1">
    <citation type="submission" date="2020-05" db="EMBL/GenBank/DDBJ databases">
        <title>Phylogenomic resolution of chytrid fungi.</title>
        <authorList>
            <person name="Stajich J.E."/>
            <person name="Amses K."/>
            <person name="Simmons R."/>
            <person name="Seto K."/>
            <person name="Myers J."/>
            <person name="Bonds A."/>
            <person name="Quandt C.A."/>
            <person name="Barry K."/>
            <person name="Liu P."/>
            <person name="Grigoriev I."/>
            <person name="Longcore J.E."/>
            <person name="James T.Y."/>
        </authorList>
    </citation>
    <scope>NUCLEOTIDE SEQUENCE</scope>
    <source>
        <strain evidence="10">JEL0513</strain>
    </source>
</reference>
<evidence type="ECO:0000259" key="9">
    <source>
        <dbReference type="PROSITE" id="PS50893"/>
    </source>
</evidence>
<accession>A0AAD5XAH0</accession>
<comment type="subcellular location">
    <subcellularLocation>
        <location evidence="1">Vacuole membrane</location>
        <topology evidence="1">Multi-pass membrane protein</topology>
    </subcellularLocation>
</comment>
<name>A0AAD5XAH0_9FUNG</name>
<evidence type="ECO:0000313" key="10">
    <source>
        <dbReference type="EMBL" id="KAJ3086306.1"/>
    </source>
</evidence>
<dbReference type="InterPro" id="IPR003593">
    <property type="entry name" value="AAA+_ATPase"/>
</dbReference>
<dbReference type="EMBL" id="JADGJH010004309">
    <property type="protein sequence ID" value="KAJ3086306.1"/>
    <property type="molecule type" value="Genomic_DNA"/>
</dbReference>
<keyword evidence="2" id="KW-0813">Transport</keyword>
<keyword evidence="3" id="KW-0812">Transmembrane</keyword>
<keyword evidence="7" id="KW-1133">Transmembrane helix</keyword>
<gene>
    <name evidence="10" type="ORF">HK100_008751</name>
</gene>
<dbReference type="AlphaFoldDB" id="A0AAD5XAH0"/>
<dbReference type="PANTHER" id="PTHR24223">
    <property type="entry name" value="ATP-BINDING CASSETTE SUB-FAMILY C"/>
    <property type="match status" value="1"/>
</dbReference>
<evidence type="ECO:0000256" key="6">
    <source>
        <dbReference type="ARBA" id="ARBA00022840"/>
    </source>
</evidence>
<evidence type="ECO:0000256" key="7">
    <source>
        <dbReference type="ARBA" id="ARBA00022989"/>
    </source>
</evidence>
<dbReference type="Gene3D" id="3.40.50.300">
    <property type="entry name" value="P-loop containing nucleotide triphosphate hydrolases"/>
    <property type="match status" value="1"/>
</dbReference>
<feature type="domain" description="ABC transporter" evidence="9">
    <location>
        <begin position="46"/>
        <end position="279"/>
    </location>
</feature>
<dbReference type="SUPFAM" id="SSF52540">
    <property type="entry name" value="P-loop containing nucleoside triphosphate hydrolases"/>
    <property type="match status" value="1"/>
</dbReference>
<dbReference type="FunFam" id="3.40.50.300:FF:000163">
    <property type="entry name" value="Multidrug resistance-associated protein member 4"/>
    <property type="match status" value="1"/>
</dbReference>
<evidence type="ECO:0000256" key="8">
    <source>
        <dbReference type="ARBA" id="ARBA00023136"/>
    </source>
</evidence>
<keyword evidence="4" id="KW-0677">Repeat</keyword>
<proteinExistence type="predicted"/>
<evidence type="ECO:0000256" key="3">
    <source>
        <dbReference type="ARBA" id="ARBA00022692"/>
    </source>
</evidence>
<dbReference type="Proteomes" id="UP001211907">
    <property type="component" value="Unassembled WGS sequence"/>
</dbReference>
<dbReference type="GO" id="GO:0005524">
    <property type="term" value="F:ATP binding"/>
    <property type="evidence" value="ECO:0007669"/>
    <property type="project" value="UniProtKB-KW"/>
</dbReference>
<dbReference type="CDD" id="cd03244">
    <property type="entry name" value="ABCC_MRP_domain2"/>
    <property type="match status" value="1"/>
</dbReference>
<dbReference type="InterPro" id="IPR003439">
    <property type="entry name" value="ABC_transporter-like_ATP-bd"/>
</dbReference>
<evidence type="ECO:0000256" key="2">
    <source>
        <dbReference type="ARBA" id="ARBA00022448"/>
    </source>
</evidence>
<dbReference type="GO" id="GO:0016887">
    <property type="term" value="F:ATP hydrolysis activity"/>
    <property type="evidence" value="ECO:0007669"/>
    <property type="project" value="InterPro"/>
</dbReference>
<evidence type="ECO:0000313" key="11">
    <source>
        <dbReference type="Proteomes" id="UP001211907"/>
    </source>
</evidence>
<keyword evidence="5" id="KW-0547">Nucleotide-binding</keyword>
<dbReference type="SMART" id="SM00382">
    <property type="entry name" value="AAA"/>
    <property type="match status" value="1"/>
</dbReference>
<comment type="caution">
    <text evidence="10">The sequence shown here is derived from an EMBL/GenBank/DDBJ whole genome shotgun (WGS) entry which is preliminary data.</text>
</comment>
<keyword evidence="11" id="KW-1185">Reference proteome</keyword>
<keyword evidence="6" id="KW-0067">ATP-binding</keyword>
<dbReference type="PANTHER" id="PTHR24223:SF443">
    <property type="entry name" value="MULTIDRUG-RESISTANCE LIKE PROTEIN 1, ISOFORM I"/>
    <property type="match status" value="1"/>
</dbReference>